<evidence type="ECO:0000313" key="6">
    <source>
        <dbReference type="Proteomes" id="UP001165302"/>
    </source>
</evidence>
<evidence type="ECO:0000313" key="5">
    <source>
        <dbReference type="EMBL" id="MCA5003682.1"/>
    </source>
</evidence>
<dbReference type="RefSeq" id="WP_225551016.1">
    <property type="nucleotide sequence ID" value="NZ_JADEYP010000001.1"/>
</dbReference>
<evidence type="ECO:0000256" key="2">
    <source>
        <dbReference type="ARBA" id="ARBA00023125"/>
    </source>
</evidence>
<dbReference type="InterPro" id="IPR018060">
    <property type="entry name" value="HTH_AraC"/>
</dbReference>
<evidence type="ECO:0000259" key="4">
    <source>
        <dbReference type="PROSITE" id="PS01124"/>
    </source>
</evidence>
<protein>
    <submittedName>
        <fullName evidence="5">Helix-turn-helix transcriptional regulator</fullName>
    </submittedName>
</protein>
<dbReference type="SUPFAM" id="SSF46689">
    <property type="entry name" value="Homeodomain-like"/>
    <property type="match status" value="1"/>
</dbReference>
<dbReference type="Pfam" id="PF12833">
    <property type="entry name" value="HTH_18"/>
    <property type="match status" value="1"/>
</dbReference>
<keyword evidence="1" id="KW-0805">Transcription regulation</keyword>
<dbReference type="PANTHER" id="PTHR43280:SF28">
    <property type="entry name" value="HTH-TYPE TRANSCRIPTIONAL ACTIVATOR RHAS"/>
    <property type="match status" value="1"/>
</dbReference>
<proteinExistence type="predicted"/>
<dbReference type="PROSITE" id="PS00041">
    <property type="entry name" value="HTH_ARAC_FAMILY_1"/>
    <property type="match status" value="1"/>
</dbReference>
<dbReference type="EMBL" id="JADEYP010000001">
    <property type="protein sequence ID" value="MCA5003682.1"/>
    <property type="molecule type" value="Genomic_DNA"/>
</dbReference>
<dbReference type="SMART" id="SM00342">
    <property type="entry name" value="HTH_ARAC"/>
    <property type="match status" value="1"/>
</dbReference>
<sequence length="179" mass="20911">MKIVISNMVCDRCVIVIGDILQKHNIHDYEISMGYINFIEQISSHQLDELKFDLVKVGFEIVEAKVEKIIESIKATLINHLNNLQNGDNIKMSHFITQHISYDYSYLSDIFSKTENKTIEKYFIELRIDKAKELLKYSNRDISTVAYQLGYSSPQHFASQFKQYIGITPKEFRKLHVIT</sequence>
<organism evidence="5 6">
    <name type="scientific">Sphingobacterium bovistauri</name>
    <dbReference type="NCBI Taxonomy" id="2781959"/>
    <lineage>
        <taxon>Bacteria</taxon>
        <taxon>Pseudomonadati</taxon>
        <taxon>Bacteroidota</taxon>
        <taxon>Sphingobacteriia</taxon>
        <taxon>Sphingobacteriales</taxon>
        <taxon>Sphingobacteriaceae</taxon>
        <taxon>Sphingobacterium</taxon>
    </lineage>
</organism>
<dbReference type="Gene3D" id="1.10.10.60">
    <property type="entry name" value="Homeodomain-like"/>
    <property type="match status" value="1"/>
</dbReference>
<evidence type="ECO:0000256" key="1">
    <source>
        <dbReference type="ARBA" id="ARBA00023015"/>
    </source>
</evidence>
<dbReference type="PRINTS" id="PR00032">
    <property type="entry name" value="HTHARAC"/>
</dbReference>
<accession>A0ABS7Z0J2</accession>
<dbReference type="InterPro" id="IPR009057">
    <property type="entry name" value="Homeodomain-like_sf"/>
</dbReference>
<dbReference type="InterPro" id="IPR018062">
    <property type="entry name" value="HTH_AraC-typ_CS"/>
</dbReference>
<reference evidence="5" key="1">
    <citation type="submission" date="2020-10" db="EMBL/GenBank/DDBJ databases">
        <authorList>
            <person name="Lu T."/>
            <person name="Wang Q."/>
            <person name="Han X."/>
        </authorList>
    </citation>
    <scope>NUCLEOTIDE SEQUENCE</scope>
    <source>
        <strain evidence="5">WQ 366</strain>
    </source>
</reference>
<name>A0ABS7Z0J2_9SPHI</name>
<dbReference type="PROSITE" id="PS01124">
    <property type="entry name" value="HTH_ARAC_FAMILY_2"/>
    <property type="match status" value="1"/>
</dbReference>
<feature type="domain" description="HTH araC/xylS-type" evidence="4">
    <location>
        <begin position="96"/>
        <end position="175"/>
    </location>
</feature>
<keyword evidence="3" id="KW-0804">Transcription</keyword>
<keyword evidence="6" id="KW-1185">Reference proteome</keyword>
<evidence type="ECO:0000256" key="3">
    <source>
        <dbReference type="ARBA" id="ARBA00023163"/>
    </source>
</evidence>
<dbReference type="InterPro" id="IPR020449">
    <property type="entry name" value="Tscrpt_reg_AraC-type_HTH"/>
</dbReference>
<comment type="caution">
    <text evidence="5">The sequence shown here is derived from an EMBL/GenBank/DDBJ whole genome shotgun (WGS) entry which is preliminary data.</text>
</comment>
<keyword evidence="2" id="KW-0238">DNA-binding</keyword>
<gene>
    <name evidence="5" type="ORF">IPZ78_00800</name>
</gene>
<dbReference type="Proteomes" id="UP001165302">
    <property type="component" value="Unassembled WGS sequence"/>
</dbReference>
<dbReference type="PANTHER" id="PTHR43280">
    <property type="entry name" value="ARAC-FAMILY TRANSCRIPTIONAL REGULATOR"/>
    <property type="match status" value="1"/>
</dbReference>